<feature type="domain" description="F-box" evidence="1">
    <location>
        <begin position="1"/>
        <end position="46"/>
    </location>
</feature>
<gene>
    <name evidence="2" type="ORF">DFL_000588</name>
</gene>
<dbReference type="VEuPathDB" id="FungiDB:DFL_000588"/>
<organism evidence="2 3">
    <name type="scientific">Arthrobotrys flagrans</name>
    <name type="common">Nematode-trapping fungus</name>
    <name type="synonym">Trichothecium flagrans</name>
    <dbReference type="NCBI Taxonomy" id="97331"/>
    <lineage>
        <taxon>Eukaryota</taxon>
        <taxon>Fungi</taxon>
        <taxon>Dikarya</taxon>
        <taxon>Ascomycota</taxon>
        <taxon>Pezizomycotina</taxon>
        <taxon>Orbiliomycetes</taxon>
        <taxon>Orbiliales</taxon>
        <taxon>Orbiliaceae</taxon>
        <taxon>Arthrobotrys</taxon>
    </lineage>
</organism>
<name>A0A437AER4_ARTFL</name>
<dbReference type="AlphaFoldDB" id="A0A437AER4"/>
<dbReference type="OrthoDB" id="5130616at2759"/>
<dbReference type="Pfam" id="PF12937">
    <property type="entry name" value="F-box-like"/>
    <property type="match status" value="1"/>
</dbReference>
<dbReference type="PROSITE" id="PS50181">
    <property type="entry name" value="FBOX"/>
    <property type="match status" value="1"/>
</dbReference>
<dbReference type="InterPro" id="IPR001810">
    <property type="entry name" value="F-box_dom"/>
</dbReference>
<comment type="caution">
    <text evidence="2">The sequence shown here is derived from an EMBL/GenBank/DDBJ whole genome shotgun (WGS) entry which is preliminary data.</text>
</comment>
<dbReference type="CDD" id="cd22143">
    <property type="entry name" value="F-box_ScMDM30-like"/>
    <property type="match status" value="1"/>
</dbReference>
<evidence type="ECO:0000313" key="2">
    <source>
        <dbReference type="EMBL" id="RVD89586.1"/>
    </source>
</evidence>
<dbReference type="GeneID" id="93582899"/>
<evidence type="ECO:0000259" key="1">
    <source>
        <dbReference type="PROSITE" id="PS50181"/>
    </source>
</evidence>
<protein>
    <recommendedName>
        <fullName evidence="1">F-box domain-containing protein</fullName>
    </recommendedName>
</protein>
<dbReference type="EMBL" id="SAEB01000001">
    <property type="protein sequence ID" value="RVD89586.1"/>
    <property type="molecule type" value="Genomic_DNA"/>
</dbReference>
<dbReference type="Proteomes" id="UP000283090">
    <property type="component" value="Unassembled WGS sequence"/>
</dbReference>
<evidence type="ECO:0000313" key="3">
    <source>
        <dbReference type="Proteomes" id="UP000283090"/>
    </source>
</evidence>
<sequence>MSLSTLPNELLSQILSHASPSGTRYNCLLVNRRFYSLMLPIIYRSLQIPFINHNRLVTFIRTVRRNAFLGSYTRSLCLGEDPLDNKRSVERIIGSNDINKFFPSLYKVELYAMTFERGMLYRFWAYCARATCLGEVVVYYPDLVPLMQPVKGLKKLTWGVTGCKDSSILMIPEGWEETKLIAKKWLKSLGSCAPGLESLVVGCVGREGTWGISDRIWLEVEETDRREEIETPRLENLREFEWREGEGISPVGVWWDIARKVMEVHKEQLERVRWETALNKDGDKPYDAASHGEMFWNGVKQMKRLKKLEMAVYPGSPVPGQSLGTDSETVWGARMTKHIVESEGFMLGVKDWDPQGLEEFKIRFSIIAAVPQLEKKILEELEKAKYLKTLEITYGIPSFFDPKASSEEEGGKTKFHCWYYDVEMMTTVINRLPTSLETLIIDFDGKHDIFDAYGQYEFGPLEDTMDRWDEDGSLRAQIKDIVNQRRAIPRKLLYDRMPNLKKVYIGGYDIVDVVVGMAGLSLEHE</sequence>
<accession>A0A437AER4</accession>
<reference evidence="2 3" key="1">
    <citation type="submission" date="2019-01" db="EMBL/GenBank/DDBJ databases">
        <title>Intercellular communication is required for trap formation in the nematode-trapping fungus Duddingtonia flagrans.</title>
        <authorList>
            <person name="Youssar L."/>
            <person name="Wernet V."/>
            <person name="Hensel N."/>
            <person name="Hildebrandt H.-G."/>
            <person name="Fischer R."/>
        </authorList>
    </citation>
    <scope>NUCLEOTIDE SEQUENCE [LARGE SCALE GENOMIC DNA]</scope>
    <source>
        <strain evidence="2 3">CBS H-5679</strain>
    </source>
</reference>
<proteinExistence type="predicted"/>
<keyword evidence="3" id="KW-1185">Reference proteome</keyword>
<dbReference type="RefSeq" id="XP_067495130.1">
    <property type="nucleotide sequence ID" value="XM_067635202.1"/>
</dbReference>